<feature type="signal peptide" evidence="1">
    <location>
        <begin position="1"/>
        <end position="20"/>
    </location>
</feature>
<accession>A0AAV4RJ82</accession>
<dbReference type="EMBL" id="BPLR01008082">
    <property type="protein sequence ID" value="GIY21988.1"/>
    <property type="molecule type" value="Genomic_DNA"/>
</dbReference>
<evidence type="ECO:0000313" key="2">
    <source>
        <dbReference type="EMBL" id="GIY21988.1"/>
    </source>
</evidence>
<gene>
    <name evidence="2" type="primary">AVEN_75584_1</name>
    <name evidence="2" type="ORF">CEXT_187761</name>
</gene>
<evidence type="ECO:0008006" key="4">
    <source>
        <dbReference type="Google" id="ProtNLM"/>
    </source>
</evidence>
<keyword evidence="3" id="KW-1185">Reference proteome</keyword>
<organism evidence="2 3">
    <name type="scientific">Caerostris extrusa</name>
    <name type="common">Bark spider</name>
    <name type="synonym">Caerostris bankana</name>
    <dbReference type="NCBI Taxonomy" id="172846"/>
    <lineage>
        <taxon>Eukaryota</taxon>
        <taxon>Metazoa</taxon>
        <taxon>Ecdysozoa</taxon>
        <taxon>Arthropoda</taxon>
        <taxon>Chelicerata</taxon>
        <taxon>Arachnida</taxon>
        <taxon>Araneae</taxon>
        <taxon>Araneomorphae</taxon>
        <taxon>Entelegynae</taxon>
        <taxon>Araneoidea</taxon>
        <taxon>Araneidae</taxon>
        <taxon>Caerostris</taxon>
    </lineage>
</organism>
<comment type="caution">
    <text evidence="2">The sequence shown here is derived from an EMBL/GenBank/DDBJ whole genome shotgun (WGS) entry which is preliminary data.</text>
</comment>
<proteinExistence type="predicted"/>
<name>A0AAV4RJ82_CAEEX</name>
<reference evidence="2 3" key="1">
    <citation type="submission" date="2021-06" db="EMBL/GenBank/DDBJ databases">
        <title>Caerostris extrusa draft genome.</title>
        <authorList>
            <person name="Kono N."/>
            <person name="Arakawa K."/>
        </authorList>
    </citation>
    <scope>NUCLEOTIDE SEQUENCE [LARGE SCALE GENOMIC DNA]</scope>
</reference>
<keyword evidence="1" id="KW-0732">Signal</keyword>
<dbReference type="Proteomes" id="UP001054945">
    <property type="component" value="Unassembled WGS sequence"/>
</dbReference>
<evidence type="ECO:0000256" key="1">
    <source>
        <dbReference type="SAM" id="SignalP"/>
    </source>
</evidence>
<evidence type="ECO:0000313" key="3">
    <source>
        <dbReference type="Proteomes" id="UP001054945"/>
    </source>
</evidence>
<protein>
    <recommendedName>
        <fullName evidence="4">DUF19 domain-containing protein</fullName>
    </recommendedName>
</protein>
<dbReference type="AlphaFoldDB" id="A0AAV4RJ82"/>
<sequence length="244" mass="27859">MSLLWSSLVVFFLAMQGSFADACDMTDCRNLVMNEELERVTWMPTTEEQLDKICPMVQNALRCAANRLEKCHGRELAVIATSDNKTVAAIGFITLSMSTLVGDVCNKESEFRQKYLSNIACFKNLLLASDTRGKCIREGFTAYQTYQNSVGLFEDENDEVHDSRAWCMSTAYSIACSSADLGESCGEATRTIFVDTLKRFKYLRMSDCTEANIQELKTNFLDSLKLEEDRRNLFYTMFDQRRRK</sequence>
<feature type="chain" id="PRO_5043775074" description="DUF19 domain-containing protein" evidence="1">
    <location>
        <begin position="21"/>
        <end position="244"/>
    </location>
</feature>